<dbReference type="HOGENOM" id="CLU_976022_0_0_6"/>
<reference evidence="2" key="1">
    <citation type="submission" date="2010-04" db="EMBL/GenBank/DDBJ databases">
        <title>Complete genome sequence of Nitrosococcus halophilus Nc4, a salt-adapted, aerobic obligate ammonia-oxidizing sulfur purple bacterium.</title>
        <authorList>
            <consortium name="US DOE Joint Genome Institute"/>
            <person name="Campbell M.A."/>
            <person name="Malfatti S.A."/>
            <person name="Chain P.S.G."/>
            <person name="Heidelberg J.F."/>
            <person name="Ward B.B."/>
            <person name="Klotz M.G."/>
        </authorList>
    </citation>
    <scope>NUCLEOTIDE SEQUENCE [LARGE SCALE GENOMIC DNA]</scope>
    <source>
        <strain evidence="2">Nc4</strain>
    </source>
</reference>
<name>D5BZ69_NITHN</name>
<protein>
    <submittedName>
        <fullName evidence="1">Uncharacterized protein</fullName>
    </submittedName>
</protein>
<proteinExistence type="predicted"/>
<dbReference type="eggNOG" id="ENOG5032UFP">
    <property type="taxonomic scope" value="Bacteria"/>
</dbReference>
<dbReference type="OrthoDB" id="2052851at2"/>
<accession>D5BZ69</accession>
<sequence>MDTAKIAAPISGDKLYQTRARAVLPILVRQAEAGTPIVYSALAEEVGIPNPRNLNFVLGSIGTTLENLSKAWKQKIPPIQCLVVNKSTGLPGEGIGWFLVKKEAFSSLSRRQQRAIVEAELQHVYAYKRWREVLSVLSLAPTEVDFSVQLKKAAAFGGGGESDTHRRLKEYVAKNPSIVGLPTGTPTGVTEFALASGDAADIHFQDKKDWVAVEVKSAISNHADITRGLFQCVKYKAVLEAMQLSSGLPQNARAILALESELPSRLIPLKNVLGIEVVESVRENG</sequence>
<evidence type="ECO:0000313" key="2">
    <source>
        <dbReference type="Proteomes" id="UP000001844"/>
    </source>
</evidence>
<dbReference type="Proteomes" id="UP000001844">
    <property type="component" value="Chromosome"/>
</dbReference>
<dbReference type="AlphaFoldDB" id="D5BZ69"/>
<keyword evidence="2" id="KW-1185">Reference proteome</keyword>
<gene>
    <name evidence="1" type="ordered locus">Nhal_3027</name>
</gene>
<dbReference type="KEGG" id="nhl:Nhal_3027"/>
<dbReference type="EMBL" id="CP001798">
    <property type="protein sequence ID" value="ADE16083.1"/>
    <property type="molecule type" value="Genomic_DNA"/>
</dbReference>
<evidence type="ECO:0000313" key="1">
    <source>
        <dbReference type="EMBL" id="ADE16083.1"/>
    </source>
</evidence>
<organism evidence="1 2">
    <name type="scientific">Nitrosococcus halophilus (strain Nc4)</name>
    <dbReference type="NCBI Taxonomy" id="472759"/>
    <lineage>
        <taxon>Bacteria</taxon>
        <taxon>Pseudomonadati</taxon>
        <taxon>Pseudomonadota</taxon>
        <taxon>Gammaproteobacteria</taxon>
        <taxon>Chromatiales</taxon>
        <taxon>Chromatiaceae</taxon>
        <taxon>Nitrosococcus</taxon>
    </lineage>
</organism>